<keyword evidence="3" id="KW-1185">Reference proteome</keyword>
<gene>
    <name evidence="2" type="ORF">KL859_32335</name>
</gene>
<protein>
    <submittedName>
        <fullName evidence="2">MOSC domain-containing protein</fullName>
    </submittedName>
</protein>
<evidence type="ECO:0000313" key="3">
    <source>
        <dbReference type="Proteomes" id="UP000696413"/>
    </source>
</evidence>
<sequence>MPKVLTVNVAHPRPNPDNGKRVTGIDKRPVGAAVEVRSPGPRRGGLGSGLVGDVIGNSKHHGGDDQAVYAYAREDLDNWQLTLDRELTNGMFGENLTTEGIDVTNAVIGERWRIGAGELELEVTRPRTPCRTFAAFLEINGLMKTFTRAGDPGAYLRVVHPGHVSAGDSIEVVERPDHGITVGFVFRALTGESELLPEILRAEALAAELKELASRRVGAAGLRT</sequence>
<dbReference type="InterPro" id="IPR052353">
    <property type="entry name" value="Benzoxazolinone_Detox_Enz"/>
</dbReference>
<dbReference type="InterPro" id="IPR005302">
    <property type="entry name" value="MoCF_Sase_C"/>
</dbReference>
<comment type="caution">
    <text evidence="2">The sequence shown here is derived from an EMBL/GenBank/DDBJ whole genome shotgun (WGS) entry which is preliminary data.</text>
</comment>
<feature type="domain" description="MOSC" evidence="1">
    <location>
        <begin position="36"/>
        <end position="173"/>
    </location>
</feature>
<dbReference type="EMBL" id="JAHBOM010000046">
    <property type="protein sequence ID" value="MBU8827549.1"/>
    <property type="molecule type" value="Genomic_DNA"/>
</dbReference>
<dbReference type="Pfam" id="PF03473">
    <property type="entry name" value="MOSC"/>
    <property type="match status" value="1"/>
</dbReference>
<dbReference type="SUPFAM" id="SSF50800">
    <property type="entry name" value="PK beta-barrel domain-like"/>
    <property type="match status" value="1"/>
</dbReference>
<dbReference type="Proteomes" id="UP000696413">
    <property type="component" value="Unassembled WGS sequence"/>
</dbReference>
<accession>A0ABS6HY07</accession>
<name>A0ABS6HY07_MYCGD</name>
<dbReference type="PANTHER" id="PTHR30212:SF2">
    <property type="entry name" value="PROTEIN YIIM"/>
    <property type="match status" value="1"/>
</dbReference>
<dbReference type="PROSITE" id="PS51340">
    <property type="entry name" value="MOSC"/>
    <property type="match status" value="1"/>
</dbReference>
<organism evidence="2 3">
    <name type="scientific">Mycolicibacterium goodii</name>
    <name type="common">Mycobacterium goodii</name>
    <dbReference type="NCBI Taxonomy" id="134601"/>
    <lineage>
        <taxon>Bacteria</taxon>
        <taxon>Bacillati</taxon>
        <taxon>Actinomycetota</taxon>
        <taxon>Actinomycetes</taxon>
        <taxon>Mycobacteriales</taxon>
        <taxon>Mycobacteriaceae</taxon>
        <taxon>Mycolicibacterium</taxon>
    </lineage>
</organism>
<dbReference type="Gene3D" id="2.40.33.20">
    <property type="entry name" value="PK beta-barrel domain-like"/>
    <property type="match status" value="1"/>
</dbReference>
<evidence type="ECO:0000259" key="1">
    <source>
        <dbReference type="PROSITE" id="PS51340"/>
    </source>
</evidence>
<reference evidence="2 3" key="1">
    <citation type="submission" date="2021-05" db="EMBL/GenBank/DDBJ databases">
        <title>Draft Genome Sequences of Clinical Respiratory Isolates of Mycobacterium goodii Recovered in Ireland.</title>
        <authorList>
            <person name="Flanagan P.R."/>
            <person name="Mok S."/>
            <person name="Roycroft E."/>
            <person name="Rogers T.R."/>
            <person name="Fitzgibbon M."/>
        </authorList>
    </citation>
    <scope>NUCLEOTIDE SEQUENCE [LARGE SCALE GENOMIC DNA]</scope>
    <source>
        <strain evidence="2 3">14IE55</strain>
    </source>
</reference>
<dbReference type="InterPro" id="IPR011037">
    <property type="entry name" value="Pyrv_Knase-like_insert_dom_sf"/>
</dbReference>
<evidence type="ECO:0000313" key="2">
    <source>
        <dbReference type="EMBL" id="MBU8827549.1"/>
    </source>
</evidence>
<dbReference type="RefSeq" id="WP_073681370.1">
    <property type="nucleotide sequence ID" value="NZ_JAHBOJ010000057.1"/>
</dbReference>
<dbReference type="PANTHER" id="PTHR30212">
    <property type="entry name" value="PROTEIN YIIM"/>
    <property type="match status" value="1"/>
</dbReference>
<proteinExistence type="predicted"/>